<dbReference type="PRINTS" id="PR01421">
    <property type="entry name" value="GPR37ORPHANR"/>
</dbReference>
<dbReference type="GO" id="GO:0007193">
    <property type="term" value="P:adenylate cyclase-inhibiting G protein-coupled receptor signaling pathway"/>
    <property type="evidence" value="ECO:0007669"/>
    <property type="project" value="TreeGrafter"/>
</dbReference>
<evidence type="ECO:0000256" key="1">
    <source>
        <dbReference type="ARBA" id="ARBA00004316"/>
    </source>
</evidence>
<evidence type="ECO:0000256" key="6">
    <source>
        <dbReference type="ARBA" id="ARBA00022843"/>
    </source>
</evidence>
<reference evidence="18" key="2">
    <citation type="submission" date="2025-09" db="UniProtKB">
        <authorList>
            <consortium name="Ensembl"/>
        </authorList>
    </citation>
    <scope>IDENTIFICATION</scope>
</reference>
<feature type="signal peptide" evidence="16">
    <location>
        <begin position="1"/>
        <end position="22"/>
    </location>
</feature>
<reference evidence="18" key="1">
    <citation type="submission" date="2025-08" db="UniProtKB">
        <authorList>
            <consortium name="Ensembl"/>
        </authorList>
    </citation>
    <scope>IDENTIFICATION</scope>
</reference>
<evidence type="ECO:0000256" key="7">
    <source>
        <dbReference type="ARBA" id="ARBA00022989"/>
    </source>
</evidence>
<proteinExistence type="predicted"/>
<keyword evidence="10" id="KW-1015">Disulfide bond</keyword>
<dbReference type="Proteomes" id="UP000694523">
    <property type="component" value="Unplaced"/>
</dbReference>
<keyword evidence="6" id="KW-0832">Ubl conjugation</keyword>
<evidence type="ECO:0000256" key="13">
    <source>
        <dbReference type="ARBA" id="ARBA00023224"/>
    </source>
</evidence>
<dbReference type="PANTHER" id="PTHR46216:SF2">
    <property type="entry name" value="G PROTEIN-COUPLED RECEPTOR 37-LIKE 1B"/>
    <property type="match status" value="1"/>
</dbReference>
<evidence type="ECO:0000256" key="11">
    <source>
        <dbReference type="ARBA" id="ARBA00023170"/>
    </source>
</evidence>
<evidence type="ECO:0000256" key="4">
    <source>
        <dbReference type="ARBA" id="ARBA00022692"/>
    </source>
</evidence>
<evidence type="ECO:0000256" key="10">
    <source>
        <dbReference type="ARBA" id="ARBA00023157"/>
    </source>
</evidence>
<keyword evidence="12" id="KW-0325">Glycoprotein</keyword>
<keyword evidence="7 15" id="KW-1133">Transmembrane helix</keyword>
<feature type="transmembrane region" description="Helical" evidence="15">
    <location>
        <begin position="195"/>
        <end position="214"/>
    </location>
</feature>
<keyword evidence="5 16" id="KW-0732">Signal</keyword>
<evidence type="ECO:0000256" key="3">
    <source>
        <dbReference type="ARBA" id="ARBA00022475"/>
    </source>
</evidence>
<dbReference type="Pfam" id="PF00001">
    <property type="entry name" value="7tm_1"/>
    <property type="match status" value="1"/>
</dbReference>
<evidence type="ECO:0000259" key="17">
    <source>
        <dbReference type="PROSITE" id="PS50262"/>
    </source>
</evidence>
<dbReference type="PROSITE" id="PS50262">
    <property type="entry name" value="G_PROTEIN_RECEP_F1_2"/>
    <property type="match status" value="1"/>
</dbReference>
<dbReference type="GO" id="GO:0008528">
    <property type="term" value="F:G protein-coupled peptide receptor activity"/>
    <property type="evidence" value="ECO:0007669"/>
    <property type="project" value="TreeGrafter"/>
</dbReference>
<evidence type="ECO:0000313" key="18">
    <source>
        <dbReference type="Ensembl" id="ENSNMLP00000014134.1"/>
    </source>
</evidence>
<dbReference type="SUPFAM" id="SSF81321">
    <property type="entry name" value="Family A G protein-coupled receptor-like"/>
    <property type="match status" value="1"/>
</dbReference>
<dbReference type="Gene3D" id="1.20.1070.10">
    <property type="entry name" value="Rhodopsin 7-helix transmembrane proteins"/>
    <property type="match status" value="1"/>
</dbReference>
<evidence type="ECO:0000256" key="16">
    <source>
        <dbReference type="SAM" id="SignalP"/>
    </source>
</evidence>
<dbReference type="GO" id="GO:0043235">
    <property type="term" value="C:receptor complex"/>
    <property type="evidence" value="ECO:0007669"/>
    <property type="project" value="TreeGrafter"/>
</dbReference>
<feature type="transmembrane region" description="Helical" evidence="15">
    <location>
        <begin position="155"/>
        <end position="175"/>
    </location>
</feature>
<keyword evidence="4 15" id="KW-0812">Transmembrane</keyword>
<feature type="transmembrane region" description="Helical" evidence="15">
    <location>
        <begin position="115"/>
        <end position="143"/>
    </location>
</feature>
<dbReference type="PANTHER" id="PTHR46216">
    <property type="entry name" value="PROSAPOSIN RECEPTOR GPR37 FAMILY MEMBER"/>
    <property type="match status" value="1"/>
</dbReference>
<organism evidence="18 19">
    <name type="scientific">Neogobius melanostomus</name>
    <name type="common">round goby</name>
    <dbReference type="NCBI Taxonomy" id="47308"/>
    <lineage>
        <taxon>Eukaryota</taxon>
        <taxon>Metazoa</taxon>
        <taxon>Chordata</taxon>
        <taxon>Craniata</taxon>
        <taxon>Vertebrata</taxon>
        <taxon>Euteleostomi</taxon>
        <taxon>Actinopterygii</taxon>
        <taxon>Neopterygii</taxon>
        <taxon>Teleostei</taxon>
        <taxon>Neoteleostei</taxon>
        <taxon>Acanthomorphata</taxon>
        <taxon>Gobiaria</taxon>
        <taxon>Gobiiformes</taxon>
        <taxon>Gobioidei</taxon>
        <taxon>Gobiidae</taxon>
        <taxon>Benthophilinae</taxon>
        <taxon>Neogobiini</taxon>
        <taxon>Neogobius</taxon>
    </lineage>
</organism>
<dbReference type="GO" id="GO:0042995">
    <property type="term" value="C:cell projection"/>
    <property type="evidence" value="ECO:0007669"/>
    <property type="project" value="UniProtKB-SubCell"/>
</dbReference>
<dbReference type="InterPro" id="IPR003909">
    <property type="entry name" value="GPR37_orph"/>
</dbReference>
<keyword evidence="14" id="KW-0966">Cell projection</keyword>
<keyword evidence="11" id="KW-0675">Receptor</keyword>
<dbReference type="InterPro" id="IPR017452">
    <property type="entry name" value="GPCR_Rhodpsn_7TM"/>
</dbReference>
<evidence type="ECO:0000256" key="12">
    <source>
        <dbReference type="ARBA" id="ARBA00023180"/>
    </source>
</evidence>
<evidence type="ECO:0000256" key="9">
    <source>
        <dbReference type="ARBA" id="ARBA00023136"/>
    </source>
</evidence>
<dbReference type="AlphaFoldDB" id="A0A8C6T3Y8"/>
<evidence type="ECO:0000256" key="15">
    <source>
        <dbReference type="SAM" id="Phobius"/>
    </source>
</evidence>
<keyword evidence="19" id="KW-1185">Reference proteome</keyword>
<protein>
    <submittedName>
        <fullName evidence="18">G protein-coupled receptor 37 like 1b</fullName>
    </submittedName>
</protein>
<evidence type="ECO:0000256" key="8">
    <source>
        <dbReference type="ARBA" id="ARBA00023040"/>
    </source>
</evidence>
<comment type="subcellular location">
    <subcellularLocation>
        <location evidence="2">Cell membrane</location>
        <topology evidence="2">Multi-pass membrane protein</topology>
    </subcellularLocation>
    <subcellularLocation>
        <location evidence="1">Cell projection</location>
    </subcellularLocation>
</comment>
<keyword evidence="13" id="KW-0807">Transducer</keyword>
<evidence type="ECO:0000256" key="5">
    <source>
        <dbReference type="ARBA" id="ARBA00022729"/>
    </source>
</evidence>
<evidence type="ECO:0000256" key="2">
    <source>
        <dbReference type="ARBA" id="ARBA00004651"/>
    </source>
</evidence>
<sequence length="485" mass="53301">MAQSLVSWLYFFVLLLVYEAHSASDLTRASSRVDLDQVWGGQPQENPLSEMLDLDLVKPRRLVRGAEDEDQQSAFGQSLENDSVTISASNLSVLNESTPEPGFRNPLYPLGEGSVLGWAVLVLGGLVFVLGVGGNMVVMCVVWNNYYMRSAWNCLLASVCLWDFLVLVLCLPVIVLNQLSDRRILPDITCRMVPYMEVVSLGLSSFTLCVLGIGRFHAATSSPISDTSDRSCDAGRVEGCKSVLLKLTFVWLTALMLASPELFLWESSPLTPVDGRLVDTCIITTSSPLTLLLPDSLHSLLLQYHQMRLWWCFGCYFLLPVLFTVLCQMASRNVTPSPSQKSPLRHDDTVSNQRRALERQRNGALLCVCVVYALCTGPEHVTNIAVTTAHIVVAPEIASLLALLYHFLLFMKAAVSPLLLLCLCKSLGKAFMDCCCCCCSECQPITSQGSPGPAHVKLKSNETSIFFDKTKDTSAILSISRPCLT</sequence>
<feature type="transmembrane region" description="Helical" evidence="15">
    <location>
        <begin position="403"/>
        <end position="423"/>
    </location>
</feature>
<dbReference type="GO" id="GO:0043410">
    <property type="term" value="P:positive regulation of MAPK cascade"/>
    <property type="evidence" value="ECO:0007669"/>
    <property type="project" value="TreeGrafter"/>
</dbReference>
<evidence type="ECO:0000256" key="14">
    <source>
        <dbReference type="ARBA" id="ARBA00023273"/>
    </source>
</evidence>
<dbReference type="Ensembl" id="ENSNMLT00000015905.1">
    <property type="protein sequence ID" value="ENSNMLP00000014134.1"/>
    <property type="gene ID" value="ENSNMLG00000009451.1"/>
</dbReference>
<keyword evidence="3" id="KW-1003">Cell membrane</keyword>
<feature type="transmembrane region" description="Helical" evidence="15">
    <location>
        <begin position="243"/>
        <end position="265"/>
    </location>
</feature>
<feature type="transmembrane region" description="Helical" evidence="15">
    <location>
        <begin position="309"/>
        <end position="331"/>
    </location>
</feature>
<dbReference type="PRINTS" id="PR00237">
    <property type="entry name" value="GPCRRHODOPSN"/>
</dbReference>
<dbReference type="GO" id="GO:0005886">
    <property type="term" value="C:plasma membrane"/>
    <property type="evidence" value="ECO:0007669"/>
    <property type="project" value="UniProtKB-SubCell"/>
</dbReference>
<name>A0A8C6T3Y8_9GOBI</name>
<dbReference type="InterPro" id="IPR000276">
    <property type="entry name" value="GPCR_Rhodpsn"/>
</dbReference>
<keyword evidence="9 15" id="KW-0472">Membrane</keyword>
<accession>A0A8C6T3Y8</accession>
<feature type="chain" id="PRO_5034036179" evidence="16">
    <location>
        <begin position="23"/>
        <end position="485"/>
    </location>
</feature>
<evidence type="ECO:0000313" key="19">
    <source>
        <dbReference type="Proteomes" id="UP000694523"/>
    </source>
</evidence>
<keyword evidence="8" id="KW-0297">G-protein coupled receptor</keyword>
<feature type="domain" description="G-protein coupled receptors family 1 profile" evidence="17">
    <location>
        <begin position="134"/>
        <end position="420"/>
    </location>
</feature>